<keyword evidence="3" id="KW-1185">Reference proteome</keyword>
<dbReference type="Pfam" id="PF12937">
    <property type="entry name" value="F-box-like"/>
    <property type="match status" value="1"/>
</dbReference>
<gene>
    <name evidence="2" type="ORF">LTRI10_LOCUS10722</name>
</gene>
<feature type="domain" description="F-box" evidence="1">
    <location>
        <begin position="3"/>
        <end position="48"/>
    </location>
</feature>
<dbReference type="PANTHER" id="PTHR31672:SF13">
    <property type="entry name" value="F-BOX PROTEIN CPR30-LIKE"/>
    <property type="match status" value="1"/>
</dbReference>
<dbReference type="Pfam" id="PF08268">
    <property type="entry name" value="FBA_3"/>
    <property type="match status" value="1"/>
</dbReference>
<evidence type="ECO:0000313" key="3">
    <source>
        <dbReference type="Proteomes" id="UP001497516"/>
    </source>
</evidence>
<evidence type="ECO:0000259" key="1">
    <source>
        <dbReference type="PROSITE" id="PS50181"/>
    </source>
</evidence>
<dbReference type="NCBIfam" id="TIGR01640">
    <property type="entry name" value="F_box_assoc_1"/>
    <property type="match status" value="1"/>
</dbReference>
<dbReference type="PANTHER" id="PTHR31672">
    <property type="entry name" value="BNACNNG10540D PROTEIN"/>
    <property type="match status" value="1"/>
</dbReference>
<evidence type="ECO:0000313" key="2">
    <source>
        <dbReference type="EMBL" id="CAL1366623.1"/>
    </source>
</evidence>
<dbReference type="InterPro" id="IPR050796">
    <property type="entry name" value="SCF_F-box_component"/>
</dbReference>
<dbReference type="Gene3D" id="1.20.1280.50">
    <property type="match status" value="1"/>
</dbReference>
<name>A0AAV2D3P2_9ROSI</name>
<protein>
    <recommendedName>
        <fullName evidence="1">F-box domain-containing protein</fullName>
    </recommendedName>
</protein>
<dbReference type="InterPro" id="IPR001810">
    <property type="entry name" value="F-box_dom"/>
</dbReference>
<proteinExistence type="predicted"/>
<sequence>MEESSIQKLPKAIFHDILSRQPIQTLLECKLVSRSWLASINDPAFHNLHFSAAAESESTLFLLAFSDWPKPMLQLAELGAMEEDTAKTVKITTQLDGSMLPDFDLVGSCNGILCLYSTVSDDPLYIYNPFSSSAHCKELPKLTVHDTDTIGRVVFGFGFHWRTKQYKVVKVVYYKQSEYDFSGGNPEAFVLTLGADNDDDEWRRLGRIPYVLAGPASEATVNGRLHWKSWNPEAEGVVSFDLEAEEFQAVPGPKDCSSFDHLVNLRGHLSAVQLSSDGSVGVWVMRRYCVKESWSKEFAMPSHVPRSYSMRGGAPPTRRKKNGIKGRSFKVLWEFKDGKVLFLYRSNCLVVYDQVSGGFEDVCIRGLPQEFQAFVHMGTLISMDPVSNTQHRA</sequence>
<dbReference type="AlphaFoldDB" id="A0AAV2D3P2"/>
<dbReference type="EMBL" id="OZ034815">
    <property type="protein sequence ID" value="CAL1366623.1"/>
    <property type="molecule type" value="Genomic_DNA"/>
</dbReference>
<reference evidence="2 3" key="1">
    <citation type="submission" date="2024-04" db="EMBL/GenBank/DDBJ databases">
        <authorList>
            <person name="Fracassetti M."/>
        </authorList>
    </citation>
    <scope>NUCLEOTIDE SEQUENCE [LARGE SCALE GENOMIC DNA]</scope>
</reference>
<dbReference type="InterPro" id="IPR036047">
    <property type="entry name" value="F-box-like_dom_sf"/>
</dbReference>
<dbReference type="InterPro" id="IPR013187">
    <property type="entry name" value="F-box-assoc_dom_typ3"/>
</dbReference>
<dbReference type="SUPFAM" id="SSF81383">
    <property type="entry name" value="F-box domain"/>
    <property type="match status" value="1"/>
</dbReference>
<accession>A0AAV2D3P2</accession>
<dbReference type="SMART" id="SM00256">
    <property type="entry name" value="FBOX"/>
    <property type="match status" value="1"/>
</dbReference>
<dbReference type="Proteomes" id="UP001497516">
    <property type="component" value="Chromosome 2"/>
</dbReference>
<organism evidence="2 3">
    <name type="scientific">Linum trigynum</name>
    <dbReference type="NCBI Taxonomy" id="586398"/>
    <lineage>
        <taxon>Eukaryota</taxon>
        <taxon>Viridiplantae</taxon>
        <taxon>Streptophyta</taxon>
        <taxon>Embryophyta</taxon>
        <taxon>Tracheophyta</taxon>
        <taxon>Spermatophyta</taxon>
        <taxon>Magnoliopsida</taxon>
        <taxon>eudicotyledons</taxon>
        <taxon>Gunneridae</taxon>
        <taxon>Pentapetalae</taxon>
        <taxon>rosids</taxon>
        <taxon>fabids</taxon>
        <taxon>Malpighiales</taxon>
        <taxon>Linaceae</taxon>
        <taxon>Linum</taxon>
    </lineage>
</organism>
<dbReference type="PROSITE" id="PS50181">
    <property type="entry name" value="FBOX"/>
    <property type="match status" value="1"/>
</dbReference>
<dbReference type="InterPro" id="IPR017451">
    <property type="entry name" value="F-box-assoc_interact_dom"/>
</dbReference>